<dbReference type="EMBL" id="CZAW01000005">
    <property type="protein sequence ID" value="CUP13937.1"/>
    <property type="molecule type" value="Genomic_DNA"/>
</dbReference>
<comment type="subcellular location">
    <subcellularLocation>
        <location evidence="2">Membrane</location>
    </subcellularLocation>
</comment>
<dbReference type="GeneID" id="75080234"/>
<dbReference type="InterPro" id="IPR003660">
    <property type="entry name" value="HAMP_dom"/>
</dbReference>
<evidence type="ECO:0000256" key="2">
    <source>
        <dbReference type="ARBA" id="ARBA00004370"/>
    </source>
</evidence>
<dbReference type="Proteomes" id="UP000477156">
    <property type="component" value="Unassembled WGS sequence"/>
</dbReference>
<dbReference type="AlphaFoldDB" id="A0A173YIF6"/>
<keyword evidence="8" id="KW-1133">Transmembrane helix</keyword>
<keyword evidence="6" id="KW-0418">Kinase</keyword>
<dbReference type="Proteomes" id="UP000477285">
    <property type="component" value="Unassembled WGS sequence"/>
</dbReference>
<dbReference type="eggNOG" id="COG2972">
    <property type="taxonomic scope" value="Bacteria"/>
</dbReference>
<name>A0A173YIF6_9FIRM</name>
<dbReference type="Pfam" id="PF00672">
    <property type="entry name" value="HAMP"/>
    <property type="match status" value="1"/>
</dbReference>
<evidence type="ECO:0000313" key="10">
    <source>
        <dbReference type="EMBL" id="CUN63912.1"/>
    </source>
</evidence>
<dbReference type="InterPro" id="IPR003594">
    <property type="entry name" value="HATPase_dom"/>
</dbReference>
<evidence type="ECO:0000256" key="1">
    <source>
        <dbReference type="ARBA" id="ARBA00000085"/>
    </source>
</evidence>
<evidence type="ECO:0000313" key="15">
    <source>
        <dbReference type="Proteomes" id="UP000095712"/>
    </source>
</evidence>
<organism evidence="10 14">
    <name type="scientific">Blautia wexlerae</name>
    <dbReference type="NCBI Taxonomy" id="418240"/>
    <lineage>
        <taxon>Bacteria</taxon>
        <taxon>Bacillati</taxon>
        <taxon>Bacillota</taxon>
        <taxon>Clostridia</taxon>
        <taxon>Lachnospirales</taxon>
        <taxon>Lachnospiraceae</taxon>
        <taxon>Blautia</taxon>
    </lineage>
</organism>
<evidence type="ECO:0000313" key="16">
    <source>
        <dbReference type="Proteomes" id="UP000477156"/>
    </source>
</evidence>
<dbReference type="EMBL" id="WWVQ01000006">
    <property type="protein sequence ID" value="MZL32304.1"/>
    <property type="molecule type" value="Genomic_DNA"/>
</dbReference>
<feature type="transmembrane region" description="Helical" evidence="8">
    <location>
        <begin position="311"/>
        <end position="333"/>
    </location>
</feature>
<dbReference type="SUPFAM" id="SSF55874">
    <property type="entry name" value="ATPase domain of HSP90 chaperone/DNA topoisomerase II/histidine kinase"/>
    <property type="match status" value="1"/>
</dbReference>
<evidence type="ECO:0000313" key="13">
    <source>
        <dbReference type="EMBL" id="MZS88150.1"/>
    </source>
</evidence>
<dbReference type="InterPro" id="IPR050640">
    <property type="entry name" value="Bact_2-comp_sensor_kinase"/>
</dbReference>
<keyword evidence="4" id="KW-0597">Phosphoprotein</keyword>
<keyword evidence="8" id="KW-0472">Membrane</keyword>
<feature type="domain" description="HAMP" evidence="9">
    <location>
        <begin position="330"/>
        <end position="382"/>
    </location>
</feature>
<dbReference type="Pfam" id="PF02518">
    <property type="entry name" value="HATPase_c"/>
    <property type="match status" value="1"/>
</dbReference>
<dbReference type="PROSITE" id="PS50885">
    <property type="entry name" value="HAMP"/>
    <property type="match status" value="1"/>
</dbReference>
<dbReference type="InterPro" id="IPR004358">
    <property type="entry name" value="Sig_transdc_His_kin-like_C"/>
</dbReference>
<sequence length="614" mass="71249">MKEKIKKMPGRIRNYFCSHMSAQVTVTVVLLLILAGLVLQIYVKNQYFNYLLRNTRSMEESMIETSTINIDANLKDIISAACNVGVNETLRVLVENTEADGILLAKEKLTLGSRMDDIAHQIGSVVSIAIVSDEGLWQEYGVYWYQTSSKGVWEDGNLDKLQEIYEKTMALQKEKANVRYYVETDPAVHSQWPQIRMVHIAVPLIGKTYSYSHVKNVAVVSFDMGDILEKSAFDRVADKPLSIGYIADENNRIIYHPNEEYDGMTVESYRKTLDSTENISRSLKYFGWTAYITTDLGKMRAQVNQMYTRSIYVYLFLLCICGFLWQFTIRRVLKPIDIIRDSMRNIKLSKNLPKIEVKGTNEIWQLAGYYNEMAETLERQYKEIRRYYREKNLSIRQKNKAEKEALESQINAHFLCNTLTAINYNAIDNEDYEVADLLKKLSNMLSYTFSRKLVSVSLGQELRWVEQYLYLQKFRLMDVFDYEIEFQEEYGEWPCCKLFIQPFVENSILHGFEGRESGGMIRITGHIDGSRFRLCIEDNGCGMNEDTEKLMQQILMEKHTLDLAGTGIGIQNVVTRLRMYYGEELSVVLESEPEKGTKFTFWLPIPENPEKDIE</sequence>
<dbReference type="Gene3D" id="3.30.565.10">
    <property type="entry name" value="Histidine kinase-like ATPase, C-terminal domain"/>
    <property type="match status" value="1"/>
</dbReference>
<evidence type="ECO:0000313" key="17">
    <source>
        <dbReference type="Proteomes" id="UP000477285"/>
    </source>
</evidence>
<dbReference type="PANTHER" id="PTHR34220">
    <property type="entry name" value="SENSOR HISTIDINE KINASE YPDA"/>
    <property type="match status" value="1"/>
</dbReference>
<dbReference type="Gene3D" id="6.10.340.10">
    <property type="match status" value="1"/>
</dbReference>
<dbReference type="EMBL" id="WWVF01000004">
    <property type="protein sequence ID" value="MZS88150.1"/>
    <property type="molecule type" value="Genomic_DNA"/>
</dbReference>
<evidence type="ECO:0000256" key="7">
    <source>
        <dbReference type="ARBA" id="ARBA00023012"/>
    </source>
</evidence>
<evidence type="ECO:0000313" key="11">
    <source>
        <dbReference type="EMBL" id="CUP13937.1"/>
    </source>
</evidence>
<dbReference type="CDD" id="cd06225">
    <property type="entry name" value="HAMP"/>
    <property type="match status" value="1"/>
</dbReference>
<evidence type="ECO:0000256" key="5">
    <source>
        <dbReference type="ARBA" id="ARBA00022679"/>
    </source>
</evidence>
<keyword evidence="5" id="KW-0808">Transferase</keyword>
<evidence type="ECO:0000259" key="9">
    <source>
        <dbReference type="PROSITE" id="PS50885"/>
    </source>
</evidence>
<dbReference type="InterPro" id="IPR036890">
    <property type="entry name" value="HATPase_C_sf"/>
</dbReference>
<dbReference type="InterPro" id="IPR010559">
    <property type="entry name" value="Sig_transdc_His_kin_internal"/>
</dbReference>
<comment type="catalytic activity">
    <reaction evidence="1">
        <text>ATP + protein L-histidine = ADP + protein N-phospho-L-histidine.</text>
        <dbReference type="EC" id="2.7.13.3"/>
    </reaction>
</comment>
<dbReference type="SMART" id="SM00387">
    <property type="entry name" value="HATPase_c"/>
    <property type="match status" value="1"/>
</dbReference>
<dbReference type="PRINTS" id="PR00344">
    <property type="entry name" value="BCTRLSENSOR"/>
</dbReference>
<keyword evidence="8" id="KW-0812">Transmembrane</keyword>
<keyword evidence="7" id="KW-0902">Two-component regulatory system</keyword>
<dbReference type="OrthoDB" id="9809348at2"/>
<evidence type="ECO:0000313" key="14">
    <source>
        <dbReference type="Proteomes" id="UP000095431"/>
    </source>
</evidence>
<evidence type="ECO:0000256" key="3">
    <source>
        <dbReference type="ARBA" id="ARBA00012438"/>
    </source>
</evidence>
<dbReference type="Proteomes" id="UP000095712">
    <property type="component" value="Unassembled WGS sequence"/>
</dbReference>
<dbReference type="SMART" id="SM00304">
    <property type="entry name" value="HAMP"/>
    <property type="match status" value="1"/>
</dbReference>
<dbReference type="Pfam" id="PF06580">
    <property type="entry name" value="His_kinase"/>
    <property type="match status" value="1"/>
</dbReference>
<protein>
    <recommendedName>
        <fullName evidence="3">histidine kinase</fullName>
        <ecNumber evidence="3">2.7.13.3</ecNumber>
    </recommendedName>
</protein>
<reference evidence="14 15" key="1">
    <citation type="submission" date="2015-09" db="EMBL/GenBank/DDBJ databases">
        <authorList>
            <consortium name="Pathogen Informatics"/>
        </authorList>
    </citation>
    <scope>NUCLEOTIDE SEQUENCE [LARGE SCALE GENOMIC DNA]</scope>
    <source>
        <strain evidence="10 14">2789STDY5834863</strain>
        <strain evidence="11 15">2789STDY5834911</strain>
    </source>
</reference>
<proteinExistence type="predicted"/>
<gene>
    <name evidence="10" type="primary">ypdA_1</name>
    <name evidence="11" type="synonym">ypdA_2</name>
    <name evidence="10" type="ORF">ERS852478_00667</name>
    <name evidence="11" type="ORF">ERS852523_00679</name>
    <name evidence="13" type="ORF">GT712_03355</name>
    <name evidence="12" type="ORF">GT728_03615</name>
</gene>
<dbReference type="EMBL" id="CYZN01000004">
    <property type="protein sequence ID" value="CUN63912.1"/>
    <property type="molecule type" value="Genomic_DNA"/>
</dbReference>
<dbReference type="GO" id="GO:0000155">
    <property type="term" value="F:phosphorelay sensor kinase activity"/>
    <property type="evidence" value="ECO:0007669"/>
    <property type="project" value="InterPro"/>
</dbReference>
<dbReference type="RefSeq" id="WP_025578107.1">
    <property type="nucleotide sequence ID" value="NZ_AP031426.1"/>
</dbReference>
<evidence type="ECO:0000256" key="6">
    <source>
        <dbReference type="ARBA" id="ARBA00022777"/>
    </source>
</evidence>
<dbReference type="EC" id="2.7.13.3" evidence="3"/>
<reference evidence="16 17" key="2">
    <citation type="journal article" date="2019" name="Nat. Med.">
        <title>A library of human gut bacterial isolates paired with longitudinal multiomics data enables mechanistic microbiome research.</title>
        <authorList>
            <person name="Poyet M."/>
            <person name="Groussin M."/>
            <person name="Gibbons S.M."/>
            <person name="Avila-Pacheco J."/>
            <person name="Jiang X."/>
            <person name="Kearney S.M."/>
            <person name="Perrotta A.R."/>
            <person name="Berdy B."/>
            <person name="Zhao S."/>
            <person name="Lieberman T.D."/>
            <person name="Swanson P.K."/>
            <person name="Smith M."/>
            <person name="Roesemann S."/>
            <person name="Alexander J.E."/>
            <person name="Rich S.A."/>
            <person name="Livny J."/>
            <person name="Vlamakis H."/>
            <person name="Clish C."/>
            <person name="Bullock K."/>
            <person name="Deik A."/>
            <person name="Scott J."/>
            <person name="Pierce K.A."/>
            <person name="Xavier R.J."/>
            <person name="Alm E.J."/>
        </authorList>
    </citation>
    <scope>NUCLEOTIDE SEQUENCE [LARGE SCALE GENOMIC DNA]</scope>
    <source>
        <strain evidence="12 17">BIOML-A1</strain>
        <strain evidence="13 16">BIOML-A12</strain>
    </source>
</reference>
<accession>A0A173YIF6</accession>
<evidence type="ECO:0000313" key="12">
    <source>
        <dbReference type="EMBL" id="MZL32304.1"/>
    </source>
</evidence>
<evidence type="ECO:0000256" key="8">
    <source>
        <dbReference type="SAM" id="Phobius"/>
    </source>
</evidence>
<dbReference type="Proteomes" id="UP000095431">
    <property type="component" value="Unassembled WGS sequence"/>
</dbReference>
<evidence type="ECO:0000256" key="4">
    <source>
        <dbReference type="ARBA" id="ARBA00022553"/>
    </source>
</evidence>
<dbReference type="PANTHER" id="PTHR34220:SF7">
    <property type="entry name" value="SENSOR HISTIDINE KINASE YPDA"/>
    <property type="match status" value="1"/>
</dbReference>
<dbReference type="GO" id="GO:0016020">
    <property type="term" value="C:membrane"/>
    <property type="evidence" value="ECO:0007669"/>
    <property type="project" value="UniProtKB-SubCell"/>
</dbReference>